<keyword evidence="3" id="KW-1185">Reference proteome</keyword>
<dbReference type="Proteomes" id="UP000326907">
    <property type="component" value="Unassembled WGS sequence"/>
</dbReference>
<evidence type="ECO:0000313" key="2">
    <source>
        <dbReference type="EMBL" id="KAB2591371.1"/>
    </source>
</evidence>
<protein>
    <submittedName>
        <fullName evidence="2">Uncharacterized protein</fullName>
    </submittedName>
</protein>
<gene>
    <name evidence="2" type="ORF">F5983_16340</name>
</gene>
<feature type="region of interest" description="Disordered" evidence="1">
    <location>
        <begin position="1"/>
        <end position="21"/>
    </location>
</feature>
<reference evidence="2 3" key="1">
    <citation type="submission" date="2019-09" db="EMBL/GenBank/DDBJ databases">
        <authorList>
            <person name="Liu P."/>
        </authorList>
    </citation>
    <scope>NUCLEOTIDE SEQUENCE [LARGE SCALE GENOMIC DNA]</scope>
    <source>
        <strain evidence="2 3">TRM68085</strain>
    </source>
</reference>
<dbReference type="EMBL" id="VYUA01000013">
    <property type="protein sequence ID" value="KAB2591371.1"/>
    <property type="molecule type" value="Genomic_DNA"/>
</dbReference>
<proteinExistence type="predicted"/>
<name>A0A5N5ENE6_9ACTN</name>
<evidence type="ECO:0000256" key="1">
    <source>
        <dbReference type="SAM" id="MobiDB-lite"/>
    </source>
</evidence>
<organism evidence="2 3">
    <name type="scientific">Streptomyces arboris</name>
    <dbReference type="NCBI Taxonomy" id="2600619"/>
    <lineage>
        <taxon>Bacteria</taxon>
        <taxon>Bacillati</taxon>
        <taxon>Actinomycetota</taxon>
        <taxon>Actinomycetes</taxon>
        <taxon>Kitasatosporales</taxon>
        <taxon>Streptomycetaceae</taxon>
        <taxon>Streptomyces</taxon>
    </lineage>
</organism>
<evidence type="ECO:0000313" key="3">
    <source>
        <dbReference type="Proteomes" id="UP000326907"/>
    </source>
</evidence>
<dbReference type="RefSeq" id="WP_151510971.1">
    <property type="nucleotide sequence ID" value="NZ_VYUA01000013.1"/>
</dbReference>
<feature type="compositionally biased region" description="Basic and acidic residues" evidence="1">
    <location>
        <begin position="185"/>
        <end position="200"/>
    </location>
</feature>
<accession>A0A5N5ENE6</accession>
<comment type="caution">
    <text evidence="2">The sequence shown here is derived from an EMBL/GenBank/DDBJ whole genome shotgun (WGS) entry which is preliminary data.</text>
</comment>
<sequence>MNADVTADPPPVPGKAPATSPVRHVDAGRWLAQYSGLVLVVCPRCGGRAQVVPRPGLPEIRYFSELLFQPRRLACGRCGAVANWQAGMRGAGLVGARLGGTEDPFFHRPLWLQTRCTGRVLWAYNEEHVDHLSAYIRATLRERGGSGSTLAIFPRLPRWMKASRNRSEVLTGLETLRGLAGRCAPAERSDAAHERGDRSRSSGALYFRGGPYEDAP</sequence>
<feature type="region of interest" description="Disordered" evidence="1">
    <location>
        <begin position="184"/>
        <end position="216"/>
    </location>
</feature>
<dbReference type="AlphaFoldDB" id="A0A5N5ENE6"/>